<accession>W7A0T7</accession>
<evidence type="ECO:0000313" key="2">
    <source>
        <dbReference type="EMBL" id="EUD66807.1"/>
    </source>
</evidence>
<evidence type="ECO:0000313" key="3">
    <source>
        <dbReference type="Proteomes" id="UP000030640"/>
    </source>
</evidence>
<dbReference type="GeneID" id="20038066"/>
<dbReference type="AlphaFoldDB" id="W7A0T7"/>
<protein>
    <submittedName>
        <fullName evidence="2">Uncharacterized protein</fullName>
    </submittedName>
</protein>
<dbReference type="EMBL" id="KI965469">
    <property type="protein sequence ID" value="EUD66807.1"/>
    <property type="molecule type" value="Genomic_DNA"/>
</dbReference>
<dbReference type="RefSeq" id="XP_008816613.1">
    <property type="nucleotide sequence ID" value="XM_008818391.1"/>
</dbReference>
<dbReference type="Proteomes" id="UP000030640">
    <property type="component" value="Unassembled WGS sequence"/>
</dbReference>
<feature type="compositionally biased region" description="Polar residues" evidence="1">
    <location>
        <begin position="489"/>
        <end position="499"/>
    </location>
</feature>
<dbReference type="OrthoDB" id="371808at2759"/>
<sequence length="1256" mass="144564">MLLTRDPLRNKTYHFAFQAFFHSLQNGGPKRENSESWGKGSKIGLHARSPLHRHRHRTELTNLMQIRGASRQARRTAISSDREAQKKVAQSVDVPVDVPVGGKMHNPSGYSPRNRIGTDGRIHSENDYTSQRGRHKVESEMSIRAAKRGSPQEESQKVKPELNAVNNLCKKIFYLSKNGVKNENVWKHYLIEVGKEKRNFHLVNTKNVFLLLLGLSKSEYIVKVALRRGTVRGDHQMEEAQETHIDDVVDSLINILSKRMDRLTNTQRSLLLHIIQKLHRIEQYDKVVNEINGRILEGTPLKKLSARTFSSVLHVYASGGASNPSMEGEAPTCRRRPLEETIRNAFSEPNGQQNKLVKILLKGKVGLEDILRLIGAMHKLRIRNKQILQCVVQILNEKVRDDSYFLTPSLLLHLANLNVYNEDLWRNLKMIVMQNYRFYNSVHLTNVFYGFSKFRPDNMEDLFDILASHIMDNNLYIGQCRKEEKRLSQGKSPSLNSNLFDEPKWEDPDSSRDSTIDTADTANPFNLFQTTNIIKSCLLCNYLNYNFFHFLLNRLSRSEEPQSLGNQIDSLRVVSDILKTFNGCVYKHVVCFHYTQKGKNASSMQDGQHTYVHLLNSENSENSQNSQKQMQTYRFRYDMCGSHLPMVDSLSVSSTPKEEQRQFETYFDEVSEKVRKKMEQNLGARQLKILLHKLILSLSASTVRFVNLYALCLIVLEENKKDLSVNNLFIYVQIFHRMKLYNYELFSWLVEHMKKNTHLLDVKKKMKMILLSCNIFKRINEQEMQELYRFFLSSDYSSFSRKEEAISADAAPPMWEIPAEINMKGNLVDLDRISRSTTPNGVHDETGSFENPGDDSVGRSVPVGGKLSDREPPPMDETQTDPNFALPNKGTLFSKIEKTDTLPCHVGFTDYINFLLILIHNWKGDASGRFDLLSLISKGANEIVKIGQMDATLDEHMKRLEENLHRERGTIVKLFQKLDLFSRRGPHAEEADRVGSLHGLRSDCSLQVEYLLHFVKSISEEVHDEVVRALEGRGSQMDRQMGTQMGNRCAPLKSPFELKEEDLQFLNLLRGDKGSPRGTPPTVHNNKTINRYMYGSVQETVDLLRQSFQLHRCSNVAGVSSKNSRNYPNGMESFYKINSFLISDVTYIFEKGEEKLFHFLLFYPHEMKKTVVSKCENRIFLKQECDESLLICTEVIFFYNFLRKNFRNQFLFSLVDTTPFVKFCQSTNGDAFVGGIPDSDRVMRQANRLLETISNA</sequence>
<name>W7A0T7_9APIC</name>
<reference evidence="2 3" key="1">
    <citation type="submission" date="2013-02" db="EMBL/GenBank/DDBJ databases">
        <title>The Genome Sequence of Plasmodium inui San Antonio 1.</title>
        <authorList>
            <consortium name="The Broad Institute Genome Sequencing Platform"/>
            <consortium name="The Broad Institute Genome Sequencing Center for Infectious Disease"/>
            <person name="Neafsey D."/>
            <person name="Cheeseman I."/>
            <person name="Volkman S."/>
            <person name="Adams J."/>
            <person name="Walker B."/>
            <person name="Young S.K."/>
            <person name="Zeng Q."/>
            <person name="Gargeya S."/>
            <person name="Fitzgerald M."/>
            <person name="Haas B."/>
            <person name="Abouelleil A."/>
            <person name="Alvarado L."/>
            <person name="Arachchi H.M."/>
            <person name="Berlin A.M."/>
            <person name="Chapman S.B."/>
            <person name="Dewar J."/>
            <person name="Goldberg J."/>
            <person name="Griggs A."/>
            <person name="Gujja S."/>
            <person name="Hansen M."/>
            <person name="Howarth C."/>
            <person name="Imamovic A."/>
            <person name="Larimer J."/>
            <person name="McCowan C."/>
            <person name="Murphy C."/>
            <person name="Neiman D."/>
            <person name="Pearson M."/>
            <person name="Priest M."/>
            <person name="Roberts A."/>
            <person name="Saif S."/>
            <person name="Shea T."/>
            <person name="Sisk P."/>
            <person name="Sykes S."/>
            <person name="Wortman J."/>
            <person name="Nusbaum C."/>
            <person name="Birren B."/>
        </authorList>
    </citation>
    <scope>NUCLEOTIDE SEQUENCE [LARGE SCALE GENOMIC DNA]</scope>
    <source>
        <strain evidence="2 3">San Antonio 1</strain>
    </source>
</reference>
<gene>
    <name evidence="2" type="ORF">C922_02792</name>
</gene>
<feature type="compositionally biased region" description="Basic and acidic residues" evidence="1">
    <location>
        <begin position="116"/>
        <end position="126"/>
    </location>
</feature>
<feature type="region of interest" description="Disordered" evidence="1">
    <location>
        <begin position="25"/>
        <end position="55"/>
    </location>
</feature>
<keyword evidence="3" id="KW-1185">Reference proteome</keyword>
<feature type="region of interest" description="Disordered" evidence="1">
    <location>
        <begin position="97"/>
        <end position="158"/>
    </location>
</feature>
<feature type="region of interest" description="Disordered" evidence="1">
    <location>
        <begin position="487"/>
        <end position="516"/>
    </location>
</feature>
<feature type="region of interest" description="Disordered" evidence="1">
    <location>
        <begin position="835"/>
        <end position="886"/>
    </location>
</feature>
<proteinExistence type="predicted"/>
<organism evidence="2 3">
    <name type="scientific">Plasmodium inui San Antonio 1</name>
    <dbReference type="NCBI Taxonomy" id="1237626"/>
    <lineage>
        <taxon>Eukaryota</taxon>
        <taxon>Sar</taxon>
        <taxon>Alveolata</taxon>
        <taxon>Apicomplexa</taxon>
        <taxon>Aconoidasida</taxon>
        <taxon>Haemosporida</taxon>
        <taxon>Plasmodiidae</taxon>
        <taxon>Plasmodium</taxon>
        <taxon>Plasmodium (Plasmodium)</taxon>
    </lineage>
</organism>
<evidence type="ECO:0000256" key="1">
    <source>
        <dbReference type="SAM" id="MobiDB-lite"/>
    </source>
</evidence>
<dbReference type="VEuPathDB" id="PlasmoDB:C922_02792"/>
<feature type="compositionally biased region" description="Basic and acidic residues" evidence="1">
    <location>
        <begin position="501"/>
        <end position="515"/>
    </location>
</feature>